<dbReference type="Proteomes" id="UP000000774">
    <property type="component" value="Chromosome"/>
</dbReference>
<evidence type="ECO:0000313" key="1">
    <source>
        <dbReference type="EMBL" id="ABJ56429.1"/>
    </source>
</evidence>
<protein>
    <submittedName>
        <fullName evidence="1">Uncharacterized protein</fullName>
    </submittedName>
</protein>
<organism evidence="1 2">
    <name type="scientific">Oenococcus oeni (strain ATCC BAA-331 / PSU-1)</name>
    <dbReference type="NCBI Taxonomy" id="203123"/>
    <lineage>
        <taxon>Bacteria</taxon>
        <taxon>Bacillati</taxon>
        <taxon>Bacillota</taxon>
        <taxon>Bacilli</taxon>
        <taxon>Lactobacillales</taxon>
        <taxon>Lactobacillaceae</taxon>
        <taxon>Oenococcus</taxon>
    </lineage>
</organism>
<proteinExistence type="predicted"/>
<dbReference type="STRING" id="203123.OEOE_0474"/>
<name>Q04GJ3_OENOB</name>
<keyword evidence="2" id="KW-1185">Reference proteome</keyword>
<dbReference type="KEGG" id="ooe:OEOE_0474"/>
<evidence type="ECO:0000313" key="2">
    <source>
        <dbReference type="Proteomes" id="UP000000774"/>
    </source>
</evidence>
<gene>
    <name evidence="1" type="ordered locus">OEOE_0474</name>
</gene>
<reference evidence="1 2" key="1">
    <citation type="journal article" date="2006" name="Proc. Natl. Acad. Sci. U.S.A.">
        <title>Comparative genomics of the lactic acid bacteria.</title>
        <authorList>
            <person name="Makarova K."/>
            <person name="Slesarev A."/>
            <person name="Wolf Y."/>
            <person name="Sorokin A."/>
            <person name="Mirkin B."/>
            <person name="Koonin E."/>
            <person name="Pavlov A."/>
            <person name="Pavlova N."/>
            <person name="Karamychev V."/>
            <person name="Polouchine N."/>
            <person name="Shakhova V."/>
            <person name="Grigoriev I."/>
            <person name="Lou Y."/>
            <person name="Rohksar D."/>
            <person name="Lucas S."/>
            <person name="Huang K."/>
            <person name="Goodstein D.M."/>
            <person name="Hawkins T."/>
            <person name="Plengvidhya V."/>
            <person name="Welker D."/>
            <person name="Hughes J."/>
            <person name="Goh Y."/>
            <person name="Benson A."/>
            <person name="Baldwin K."/>
            <person name="Lee J.H."/>
            <person name="Diaz-Muniz I."/>
            <person name="Dosti B."/>
            <person name="Smeianov V."/>
            <person name="Wechter W."/>
            <person name="Barabote R."/>
            <person name="Lorca G."/>
            <person name="Altermann E."/>
            <person name="Barrangou R."/>
            <person name="Ganesan B."/>
            <person name="Xie Y."/>
            <person name="Rawsthorne H."/>
            <person name="Tamir D."/>
            <person name="Parker C."/>
            <person name="Breidt F."/>
            <person name="Broadbent J."/>
            <person name="Hutkins R."/>
            <person name="O'Sullivan D."/>
            <person name="Steele J."/>
            <person name="Unlu G."/>
            <person name="Saier M."/>
            <person name="Klaenhammer T."/>
            <person name="Richardson P."/>
            <person name="Kozyavkin S."/>
            <person name="Weimer B."/>
            <person name="Mills D."/>
        </authorList>
    </citation>
    <scope>NUCLEOTIDE SEQUENCE [LARGE SCALE GENOMIC DNA]</scope>
    <source>
        <strain evidence="2">ATCC BAA-331 / PSU-1</strain>
    </source>
</reference>
<dbReference type="RefSeq" id="WP_011677472.1">
    <property type="nucleotide sequence ID" value="NC_008528.1"/>
</dbReference>
<dbReference type="HOGENOM" id="CLU_2808209_0_0_9"/>
<sequence length="67" mass="8124">MLLTDRMIGLNKRAWNQKFYVFFADIYDEILSDRRYRLSDMLVLMIDATKIFIQLNQKVKDRTNVFS</sequence>
<dbReference type="AlphaFoldDB" id="Q04GJ3"/>
<dbReference type="EMBL" id="CP000411">
    <property type="protein sequence ID" value="ABJ56429.1"/>
    <property type="molecule type" value="Genomic_DNA"/>
</dbReference>
<accession>Q04GJ3</accession>